<protein>
    <recommendedName>
        <fullName evidence="2">25S rRNA (uridine-N(3))-methyltransferase BMT5-like domain-containing protein</fullName>
    </recommendedName>
</protein>
<feature type="compositionally biased region" description="Basic and acidic residues" evidence="1">
    <location>
        <begin position="69"/>
        <end position="79"/>
    </location>
</feature>
<feature type="domain" description="25S rRNA (uridine-N(3))-methyltransferase BMT5-like" evidence="2">
    <location>
        <begin position="109"/>
        <end position="274"/>
    </location>
</feature>
<dbReference type="InterPro" id="IPR029063">
    <property type="entry name" value="SAM-dependent_MTases_sf"/>
</dbReference>
<dbReference type="OrthoDB" id="273345at2759"/>
<dbReference type="GO" id="GO:0070042">
    <property type="term" value="F:rRNA (uridine-N3-)-methyltransferase activity"/>
    <property type="evidence" value="ECO:0007669"/>
    <property type="project" value="InterPro"/>
</dbReference>
<comment type="caution">
    <text evidence="3">The sequence shown here is derived from an EMBL/GenBank/DDBJ whole genome shotgun (WGS) entry which is preliminary data.</text>
</comment>
<dbReference type="KEGG" id="sbi:8055834"/>
<organism evidence="3 4">
    <name type="scientific">Sorghum bicolor</name>
    <name type="common">Sorghum</name>
    <name type="synonym">Sorghum vulgare</name>
    <dbReference type="NCBI Taxonomy" id="4558"/>
    <lineage>
        <taxon>Eukaryota</taxon>
        <taxon>Viridiplantae</taxon>
        <taxon>Streptophyta</taxon>
        <taxon>Embryophyta</taxon>
        <taxon>Tracheophyta</taxon>
        <taxon>Spermatophyta</taxon>
        <taxon>Magnoliopsida</taxon>
        <taxon>Liliopsida</taxon>
        <taxon>Poales</taxon>
        <taxon>Poaceae</taxon>
        <taxon>PACMAD clade</taxon>
        <taxon>Panicoideae</taxon>
        <taxon>Andropogonodae</taxon>
        <taxon>Andropogoneae</taxon>
        <taxon>Sorghinae</taxon>
        <taxon>Sorghum</taxon>
    </lineage>
</organism>
<dbReference type="AlphaFoldDB" id="A0A921RR66"/>
<name>A0A921RR66_SORBI</name>
<dbReference type="Proteomes" id="UP000807115">
    <property type="component" value="Chromosome 2"/>
</dbReference>
<dbReference type="PANTHER" id="PTHR11538">
    <property type="entry name" value="PHENYLALANYL-TRNA SYNTHETASE"/>
    <property type="match status" value="1"/>
</dbReference>
<dbReference type="PANTHER" id="PTHR11538:SF26">
    <property type="entry name" value="FERREDOXIN-FOLD ANTICODON-BINDING DOMAIN-CONTAINING PROTEIN 1"/>
    <property type="match status" value="1"/>
</dbReference>
<dbReference type="EMBL" id="CM027681">
    <property type="protein sequence ID" value="KAG0544161.1"/>
    <property type="molecule type" value="Genomic_DNA"/>
</dbReference>
<evidence type="ECO:0000259" key="2">
    <source>
        <dbReference type="Pfam" id="PF10354"/>
    </source>
</evidence>
<evidence type="ECO:0000313" key="4">
    <source>
        <dbReference type="Proteomes" id="UP000807115"/>
    </source>
</evidence>
<dbReference type="InterPro" id="IPR019446">
    <property type="entry name" value="BMT5-like"/>
</dbReference>
<reference evidence="3" key="2">
    <citation type="submission" date="2020-10" db="EMBL/GenBank/DDBJ databases">
        <authorList>
            <person name="Cooper E.A."/>
            <person name="Brenton Z.W."/>
            <person name="Flinn B.S."/>
            <person name="Jenkins J."/>
            <person name="Shu S."/>
            <person name="Flowers D."/>
            <person name="Luo F."/>
            <person name="Wang Y."/>
            <person name="Xia P."/>
            <person name="Barry K."/>
            <person name="Daum C."/>
            <person name="Lipzen A."/>
            <person name="Yoshinaga Y."/>
            <person name="Schmutz J."/>
            <person name="Saski C."/>
            <person name="Vermerris W."/>
            <person name="Kresovich S."/>
        </authorList>
    </citation>
    <scope>NUCLEOTIDE SEQUENCE</scope>
</reference>
<gene>
    <name evidence="3" type="ORF">BDA96_02G251300</name>
</gene>
<reference evidence="3" key="1">
    <citation type="journal article" date="2019" name="BMC Genomics">
        <title>A new reference genome for Sorghum bicolor reveals high levels of sequence similarity between sweet and grain genotypes: implications for the genetics of sugar metabolism.</title>
        <authorList>
            <person name="Cooper E.A."/>
            <person name="Brenton Z.W."/>
            <person name="Flinn B.S."/>
            <person name="Jenkins J."/>
            <person name="Shu S."/>
            <person name="Flowers D."/>
            <person name="Luo F."/>
            <person name="Wang Y."/>
            <person name="Xia P."/>
            <person name="Barry K."/>
            <person name="Daum C."/>
            <person name="Lipzen A."/>
            <person name="Yoshinaga Y."/>
            <person name="Schmutz J."/>
            <person name="Saski C."/>
            <person name="Vermerris W."/>
            <person name="Kresovich S."/>
        </authorList>
    </citation>
    <scope>NUCLEOTIDE SEQUENCE</scope>
</reference>
<proteinExistence type="predicted"/>
<dbReference type="Pfam" id="PF10354">
    <property type="entry name" value="BMT5-like"/>
    <property type="match status" value="1"/>
</dbReference>
<sequence length="521" mass="58024">MADGVGVSTAEAGRDAAAVGDGARDEEPLVSTGTEEPPSPPEYGVPAEVEEEGKGAASPLEGSPAVIAVEKKEESRGEDKEEAEVAEEEEEEDEGVKWLGLYSSAQTILVVGDGDFSFSLALVTAFGSGANLVATSLDTYEILKRKYSQAESNIMELKRLGATVLHGVDANKMKFHTDLKNRRFDRIVFNFPHGGFKGKEDDLHMINLHKKLVWGFFSNARHLVRPLGEVHVTHKTGEPYDSWDLKHLASDSSLAMVDKVPFRKQDYPGYNQKRGDSKRSDEPFDLGACCTFRFQIGNLKELKQMNMKRSGLIPNIGGSNVRPGLVTNRGPFHPDSPVEAWPWHHFPSPAHTGRMLMPPQPYIVDQWQQPGFPLNSDGMASGPYLHKQESCHPMVSMPGPWLNDLPAQGGIPPSPPVHPSLPMGIPPPLPMGRIPFPDLLAPQEQPWYQQRTIPDQLGGDDYFFAREHQMSLQREYEIQRQVIPAATGLTHNAFLEHRHRDRESAEELEWLHWMIALYGRK</sequence>
<evidence type="ECO:0000313" key="3">
    <source>
        <dbReference type="EMBL" id="KAG0544161.1"/>
    </source>
</evidence>
<dbReference type="FunFam" id="3.40.50.150:FF:000440">
    <property type="entry name" value="Os09g0479300 protein"/>
    <property type="match status" value="1"/>
</dbReference>
<evidence type="ECO:0000256" key="1">
    <source>
        <dbReference type="SAM" id="MobiDB-lite"/>
    </source>
</evidence>
<feature type="region of interest" description="Disordered" evidence="1">
    <location>
        <begin position="1"/>
        <end position="95"/>
    </location>
</feature>
<feature type="compositionally biased region" description="Acidic residues" evidence="1">
    <location>
        <begin position="80"/>
        <end position="94"/>
    </location>
</feature>
<accession>A0A921RR66</accession>
<dbReference type="GO" id="GO:0070475">
    <property type="term" value="P:rRNA base methylation"/>
    <property type="evidence" value="ECO:0007669"/>
    <property type="project" value="InterPro"/>
</dbReference>
<dbReference type="SUPFAM" id="SSF53335">
    <property type="entry name" value="S-adenosyl-L-methionine-dependent methyltransferases"/>
    <property type="match status" value="1"/>
</dbReference>